<comment type="subcellular location">
    <subcellularLocation>
        <location evidence="2">Cell membrane</location>
        <topology evidence="2">Multi-pass membrane protein</topology>
    </subcellularLocation>
</comment>
<evidence type="ECO:0000256" key="5">
    <source>
        <dbReference type="ARBA" id="ARBA00022617"/>
    </source>
</evidence>
<dbReference type="GO" id="GO:0046872">
    <property type="term" value="F:metal ion binding"/>
    <property type="evidence" value="ECO:0007669"/>
    <property type="project" value="UniProtKB-KW"/>
</dbReference>
<evidence type="ECO:0000256" key="9">
    <source>
        <dbReference type="ARBA" id="ARBA00022989"/>
    </source>
</evidence>
<feature type="transmembrane region" description="Helical" evidence="13">
    <location>
        <begin position="38"/>
        <end position="59"/>
    </location>
</feature>
<evidence type="ECO:0000259" key="14">
    <source>
        <dbReference type="Pfam" id="PF01292"/>
    </source>
</evidence>
<evidence type="ECO:0000256" key="6">
    <source>
        <dbReference type="ARBA" id="ARBA00022692"/>
    </source>
</evidence>
<keyword evidence="7" id="KW-0479">Metal-binding</keyword>
<feature type="domain" description="Cytochrome b561 bacterial/Ni-hydrogenase" evidence="14">
    <location>
        <begin position="34"/>
        <end position="200"/>
    </location>
</feature>
<feature type="transmembrane region" description="Helical" evidence="13">
    <location>
        <begin position="121"/>
        <end position="140"/>
    </location>
</feature>
<evidence type="ECO:0000256" key="2">
    <source>
        <dbReference type="ARBA" id="ARBA00004651"/>
    </source>
</evidence>
<evidence type="ECO:0000256" key="3">
    <source>
        <dbReference type="ARBA" id="ARBA00022448"/>
    </source>
</evidence>
<sequence>MAGAARHRARRADTGLPRLRAGRCVAAVRFLHGRYGRVAGALHWLVAGLLPVQLALGYASESVRDRVLSDALLGAHVRLGFVVLVLVALRLAWRWLHGVPAHAPPGVAAGRWRIARGAHRILYALLLMLPSSGYVIWIWMGADRTLFGPFEVPQLFTPPADDETGRAWAWYLHVYGAWVLIGLAALHAAAALLHAWRGRGERRGMPVGHAGARVDR</sequence>
<accession>A0A2W5N0P7</accession>
<evidence type="ECO:0000256" key="7">
    <source>
        <dbReference type="ARBA" id="ARBA00022723"/>
    </source>
</evidence>
<keyword evidence="6 13" id="KW-0812">Transmembrane</keyword>
<evidence type="ECO:0000256" key="13">
    <source>
        <dbReference type="SAM" id="Phobius"/>
    </source>
</evidence>
<keyword evidence="9 13" id="KW-1133">Transmembrane helix</keyword>
<keyword evidence="3" id="KW-0813">Transport</keyword>
<keyword evidence="4" id="KW-1003">Cell membrane</keyword>
<dbReference type="InterPro" id="IPR052168">
    <property type="entry name" value="Cytochrome_b561_oxidase"/>
</dbReference>
<dbReference type="InterPro" id="IPR011577">
    <property type="entry name" value="Cyt_b561_bac/Ni-Hgenase"/>
</dbReference>
<evidence type="ECO:0000313" key="16">
    <source>
        <dbReference type="Proteomes" id="UP000249046"/>
    </source>
</evidence>
<dbReference type="PANTHER" id="PTHR30529">
    <property type="entry name" value="CYTOCHROME B561"/>
    <property type="match status" value="1"/>
</dbReference>
<dbReference type="GO" id="GO:0005886">
    <property type="term" value="C:plasma membrane"/>
    <property type="evidence" value="ECO:0007669"/>
    <property type="project" value="UniProtKB-SubCell"/>
</dbReference>
<dbReference type="Proteomes" id="UP000249046">
    <property type="component" value="Unassembled WGS sequence"/>
</dbReference>
<name>A0A2W5N0P7_9GAMM</name>
<dbReference type="PANTHER" id="PTHR30529:SF7">
    <property type="entry name" value="CYTOCHROME B561 BACTERIAL_NI-HYDROGENASE DOMAIN-CONTAINING PROTEIN"/>
    <property type="match status" value="1"/>
</dbReference>
<dbReference type="GO" id="GO:0022904">
    <property type="term" value="P:respiratory electron transport chain"/>
    <property type="evidence" value="ECO:0007669"/>
    <property type="project" value="InterPro"/>
</dbReference>
<keyword evidence="11 13" id="KW-0472">Membrane</keyword>
<keyword evidence="5" id="KW-0349">Heme</keyword>
<evidence type="ECO:0000256" key="8">
    <source>
        <dbReference type="ARBA" id="ARBA00022982"/>
    </source>
</evidence>
<dbReference type="GO" id="GO:0020037">
    <property type="term" value="F:heme binding"/>
    <property type="evidence" value="ECO:0007669"/>
    <property type="project" value="TreeGrafter"/>
</dbReference>
<dbReference type="EMBL" id="QFPO01000002">
    <property type="protein sequence ID" value="PZQ19620.1"/>
    <property type="molecule type" value="Genomic_DNA"/>
</dbReference>
<comment type="caution">
    <text evidence="15">The sequence shown here is derived from an EMBL/GenBank/DDBJ whole genome shotgun (WGS) entry which is preliminary data.</text>
</comment>
<keyword evidence="10" id="KW-0408">Iron</keyword>
<feature type="transmembrane region" description="Helical" evidence="13">
    <location>
        <begin position="175"/>
        <end position="196"/>
    </location>
</feature>
<dbReference type="Pfam" id="PF01292">
    <property type="entry name" value="Ni_hydr_CYTB"/>
    <property type="match status" value="1"/>
</dbReference>
<comment type="similarity">
    <text evidence="12">Belongs to the cytochrome b561 family.</text>
</comment>
<feature type="transmembrane region" description="Helical" evidence="13">
    <location>
        <begin position="71"/>
        <end position="93"/>
    </location>
</feature>
<evidence type="ECO:0000256" key="10">
    <source>
        <dbReference type="ARBA" id="ARBA00023004"/>
    </source>
</evidence>
<evidence type="ECO:0000256" key="11">
    <source>
        <dbReference type="ARBA" id="ARBA00023136"/>
    </source>
</evidence>
<proteinExistence type="inferred from homology"/>
<organism evidence="15 16">
    <name type="scientific">Rhodanobacter denitrificans</name>
    <dbReference type="NCBI Taxonomy" id="666685"/>
    <lineage>
        <taxon>Bacteria</taxon>
        <taxon>Pseudomonadati</taxon>
        <taxon>Pseudomonadota</taxon>
        <taxon>Gammaproteobacteria</taxon>
        <taxon>Lysobacterales</taxon>
        <taxon>Rhodanobacteraceae</taxon>
        <taxon>Rhodanobacter</taxon>
    </lineage>
</organism>
<dbReference type="GO" id="GO:0009055">
    <property type="term" value="F:electron transfer activity"/>
    <property type="evidence" value="ECO:0007669"/>
    <property type="project" value="InterPro"/>
</dbReference>
<comment type="cofactor">
    <cofactor evidence="1">
        <name>heme b</name>
        <dbReference type="ChEBI" id="CHEBI:60344"/>
    </cofactor>
</comment>
<keyword evidence="8" id="KW-0249">Electron transport</keyword>
<evidence type="ECO:0000256" key="1">
    <source>
        <dbReference type="ARBA" id="ARBA00001970"/>
    </source>
</evidence>
<dbReference type="InterPro" id="IPR016174">
    <property type="entry name" value="Di-haem_cyt_TM"/>
</dbReference>
<dbReference type="SUPFAM" id="SSF81342">
    <property type="entry name" value="Transmembrane di-heme cytochromes"/>
    <property type="match status" value="1"/>
</dbReference>
<evidence type="ECO:0000313" key="15">
    <source>
        <dbReference type="EMBL" id="PZQ19620.1"/>
    </source>
</evidence>
<dbReference type="AlphaFoldDB" id="A0A2W5N0P7"/>
<evidence type="ECO:0000256" key="12">
    <source>
        <dbReference type="ARBA" id="ARBA00037975"/>
    </source>
</evidence>
<evidence type="ECO:0000256" key="4">
    <source>
        <dbReference type="ARBA" id="ARBA00022475"/>
    </source>
</evidence>
<reference evidence="15 16" key="1">
    <citation type="submission" date="2017-08" db="EMBL/GenBank/DDBJ databases">
        <title>Infants hospitalized years apart are colonized by the same room-sourced microbial strains.</title>
        <authorList>
            <person name="Brooks B."/>
            <person name="Olm M.R."/>
            <person name="Firek B.A."/>
            <person name="Baker R."/>
            <person name="Thomas B.C."/>
            <person name="Morowitz M.J."/>
            <person name="Banfield J.F."/>
        </authorList>
    </citation>
    <scope>NUCLEOTIDE SEQUENCE [LARGE SCALE GENOMIC DNA]</scope>
    <source>
        <strain evidence="15">S2_005_003_R2_42</strain>
    </source>
</reference>
<protein>
    <recommendedName>
        <fullName evidence="14">Cytochrome b561 bacterial/Ni-hydrogenase domain-containing protein</fullName>
    </recommendedName>
</protein>
<gene>
    <name evidence="15" type="ORF">DI564_01675</name>
</gene>